<comment type="caution">
    <text evidence="3">The sequence shown here is derived from an EMBL/GenBank/DDBJ whole genome shotgun (WGS) entry which is preliminary data.</text>
</comment>
<name>A0AAV6VL83_9ARAC</name>
<dbReference type="CDD" id="cd05325">
    <property type="entry name" value="carb_red_sniffer_like_SDR_c"/>
    <property type="match status" value="1"/>
</dbReference>
<accession>A0AAV6VL83</accession>
<evidence type="ECO:0000256" key="2">
    <source>
        <dbReference type="ARBA" id="ARBA00023002"/>
    </source>
</evidence>
<dbReference type="GO" id="GO:0016491">
    <property type="term" value="F:oxidoreductase activity"/>
    <property type="evidence" value="ECO:0007669"/>
    <property type="project" value="UniProtKB-KW"/>
</dbReference>
<dbReference type="PRINTS" id="PR00081">
    <property type="entry name" value="GDHRDH"/>
</dbReference>
<dbReference type="AlphaFoldDB" id="A0AAV6VL83"/>
<keyword evidence="1" id="KW-0521">NADP</keyword>
<sequence>MCIRGVSLIYRMKIESILVTGANRGIGLEMIRQFIKLDDAPKFIFATYRNPDTLQDLKDVKNSTTKSKVILIKLDITSAEDIAVTKKIVEDTVGDRGLNLLINNAGVMKAEPFPCMTPENLELHFKANCVAPVMILQSLFPLLEKAVKVSSIPGCHVSKAAAINLTSRTGSIQRTGENNYTADLVVPGYKISKAALHMAMRVIAASVREKSVLVVNMCPGWIKTEMGGELEVDESMADMVKTFPKLSASHHGSFIDRFGKEYSF</sequence>
<evidence type="ECO:0000313" key="4">
    <source>
        <dbReference type="Proteomes" id="UP000827092"/>
    </source>
</evidence>
<evidence type="ECO:0000313" key="3">
    <source>
        <dbReference type="EMBL" id="KAG8197490.1"/>
    </source>
</evidence>
<dbReference type="Pfam" id="PF00106">
    <property type="entry name" value="adh_short"/>
    <property type="match status" value="1"/>
</dbReference>
<keyword evidence="2" id="KW-0560">Oxidoreductase</keyword>
<organism evidence="3 4">
    <name type="scientific">Oedothorax gibbosus</name>
    <dbReference type="NCBI Taxonomy" id="931172"/>
    <lineage>
        <taxon>Eukaryota</taxon>
        <taxon>Metazoa</taxon>
        <taxon>Ecdysozoa</taxon>
        <taxon>Arthropoda</taxon>
        <taxon>Chelicerata</taxon>
        <taxon>Arachnida</taxon>
        <taxon>Araneae</taxon>
        <taxon>Araneomorphae</taxon>
        <taxon>Entelegynae</taxon>
        <taxon>Araneoidea</taxon>
        <taxon>Linyphiidae</taxon>
        <taxon>Erigoninae</taxon>
        <taxon>Oedothorax</taxon>
    </lineage>
</organism>
<dbReference type="SUPFAM" id="SSF51735">
    <property type="entry name" value="NAD(P)-binding Rossmann-fold domains"/>
    <property type="match status" value="1"/>
</dbReference>
<gene>
    <name evidence="3" type="ORF">JTE90_007229</name>
</gene>
<evidence type="ECO:0000256" key="1">
    <source>
        <dbReference type="ARBA" id="ARBA00022857"/>
    </source>
</evidence>
<dbReference type="InterPro" id="IPR036291">
    <property type="entry name" value="NAD(P)-bd_dom_sf"/>
</dbReference>
<reference evidence="3 4" key="1">
    <citation type="journal article" date="2022" name="Nat. Ecol. Evol.">
        <title>A masculinizing supergene underlies an exaggerated male reproductive morph in a spider.</title>
        <authorList>
            <person name="Hendrickx F."/>
            <person name="De Corte Z."/>
            <person name="Sonet G."/>
            <person name="Van Belleghem S.M."/>
            <person name="Kostlbacher S."/>
            <person name="Vangestel C."/>
        </authorList>
    </citation>
    <scope>NUCLEOTIDE SEQUENCE [LARGE SCALE GENOMIC DNA]</scope>
    <source>
        <strain evidence="3">W744_W776</strain>
    </source>
</reference>
<dbReference type="PANTHER" id="PTHR43544">
    <property type="entry name" value="SHORT-CHAIN DEHYDROGENASE/REDUCTASE"/>
    <property type="match status" value="1"/>
</dbReference>
<keyword evidence="4" id="KW-1185">Reference proteome</keyword>
<dbReference type="GO" id="GO:0005737">
    <property type="term" value="C:cytoplasm"/>
    <property type="evidence" value="ECO:0007669"/>
    <property type="project" value="TreeGrafter"/>
</dbReference>
<dbReference type="Gene3D" id="3.40.50.720">
    <property type="entry name" value="NAD(P)-binding Rossmann-like Domain"/>
    <property type="match status" value="1"/>
</dbReference>
<dbReference type="Proteomes" id="UP000827092">
    <property type="component" value="Unassembled WGS sequence"/>
</dbReference>
<dbReference type="InterPro" id="IPR002347">
    <property type="entry name" value="SDR_fam"/>
</dbReference>
<dbReference type="EMBL" id="JAFNEN010000054">
    <property type="protein sequence ID" value="KAG8197490.1"/>
    <property type="molecule type" value="Genomic_DNA"/>
</dbReference>
<proteinExistence type="predicted"/>
<protein>
    <submittedName>
        <fullName evidence="3">Uncharacterized protein</fullName>
    </submittedName>
</protein>
<dbReference type="InterPro" id="IPR051468">
    <property type="entry name" value="Fungal_SecMetab_SDRs"/>
</dbReference>
<dbReference type="PANTHER" id="PTHR43544:SF7">
    <property type="entry name" value="NADB-LER2"/>
    <property type="match status" value="1"/>
</dbReference>